<name>A0A1I3IWX7_9ACTN</name>
<evidence type="ECO:0008006" key="3">
    <source>
        <dbReference type="Google" id="ProtNLM"/>
    </source>
</evidence>
<evidence type="ECO:0000313" key="2">
    <source>
        <dbReference type="Proteomes" id="UP000199111"/>
    </source>
</evidence>
<sequence>MSPSSPTSSRLVPCLDQFADLALWEAELATDPVVVESALIRRLAAVPEQRSACGLRHPLVVILTLTACATLVVGGDSVAA</sequence>
<protein>
    <recommendedName>
        <fullName evidence="3">DDE_Tnp_1-associated</fullName>
    </recommendedName>
</protein>
<reference evidence="2" key="1">
    <citation type="submission" date="2016-10" db="EMBL/GenBank/DDBJ databases">
        <authorList>
            <person name="Varghese N."/>
            <person name="Submissions S."/>
        </authorList>
    </citation>
    <scope>NUCLEOTIDE SEQUENCE [LARGE SCALE GENOMIC DNA]</scope>
    <source>
        <strain evidence="2">CGMCC 4.2126</strain>
    </source>
</reference>
<gene>
    <name evidence="1" type="ORF">SAMN05216275_103446</name>
</gene>
<dbReference type="Proteomes" id="UP000199111">
    <property type="component" value="Unassembled WGS sequence"/>
</dbReference>
<proteinExistence type="predicted"/>
<dbReference type="EMBL" id="FOQY01000003">
    <property type="protein sequence ID" value="SFI52482.1"/>
    <property type="molecule type" value="Genomic_DNA"/>
</dbReference>
<organism evidence="1 2">
    <name type="scientific">Streptosporangium canum</name>
    <dbReference type="NCBI Taxonomy" id="324952"/>
    <lineage>
        <taxon>Bacteria</taxon>
        <taxon>Bacillati</taxon>
        <taxon>Actinomycetota</taxon>
        <taxon>Actinomycetes</taxon>
        <taxon>Streptosporangiales</taxon>
        <taxon>Streptosporangiaceae</taxon>
        <taxon>Streptosporangium</taxon>
    </lineage>
</organism>
<keyword evidence="2" id="KW-1185">Reference proteome</keyword>
<feature type="non-terminal residue" evidence="1">
    <location>
        <position position="80"/>
    </location>
</feature>
<evidence type="ECO:0000313" key="1">
    <source>
        <dbReference type="EMBL" id="SFI52482.1"/>
    </source>
</evidence>
<dbReference type="AlphaFoldDB" id="A0A1I3IWX7"/>
<accession>A0A1I3IWX7</accession>